<dbReference type="CDD" id="cd16015">
    <property type="entry name" value="LTA_synthase"/>
    <property type="match status" value="1"/>
</dbReference>
<dbReference type="SUPFAM" id="SSF53649">
    <property type="entry name" value="Alkaline phosphatase-like"/>
    <property type="match status" value="1"/>
</dbReference>
<evidence type="ECO:0000313" key="8">
    <source>
        <dbReference type="EMBL" id="MDI6453043.1"/>
    </source>
</evidence>
<evidence type="ECO:0000256" key="1">
    <source>
        <dbReference type="ARBA" id="ARBA00004651"/>
    </source>
</evidence>
<dbReference type="InterPro" id="IPR017850">
    <property type="entry name" value="Alkaline_phosphatase_core_sf"/>
</dbReference>
<proteinExistence type="predicted"/>
<dbReference type="InterPro" id="IPR000917">
    <property type="entry name" value="Sulfatase_N"/>
</dbReference>
<dbReference type="EMBL" id="JASCXW010000016">
    <property type="protein sequence ID" value="MDI6453043.1"/>
    <property type="molecule type" value="Genomic_DNA"/>
</dbReference>
<dbReference type="Pfam" id="PF00884">
    <property type="entry name" value="Sulfatase"/>
    <property type="match status" value="1"/>
</dbReference>
<dbReference type="PANTHER" id="PTHR47371">
    <property type="entry name" value="LIPOTEICHOIC ACID SYNTHASE"/>
    <property type="match status" value="1"/>
</dbReference>
<sequence length="520" mass="61136">MYLKDLTIKAVKSTYGIQNFGVYPFYLTILFKFTSIPELLVKSKKNNFTELSKEYILYNKNALRYTNFINNKEYGNDLVYSKMPKSIRIDSSLFNADKSLNGIFAGKNLVLVQMESMSRFLLDIPALKNEFPFIRVLLEESVDFTEFYSSVGLGVSSDAEITTLTGLYPTGYNSLYWSNFNYFEKRYKIKMDLATLPKHFNNHGYNTKAIHGDYKRFYNREFAYPDIMGFQKFFGLEDFPDKKASKRDGIIEMFSYEYSCDKHHITPWISDYQLADKVRNEINTFNKPTFLFPITMMPHTPFEFYPKKDKAYIEEYDLKELTKKYLRFSDYYDEVIKRFFIDENDNLMIDSNTVYLFYGDHGCGIKNGDISKLFQRKLSLIEERKILQQLVCFLYVPGSKEIIKNGTIIKEGLVKGKQNLVRGHMDIYRSLIELFGLITNKDAYFGVHLLSNEPTFVLDNKLQDVIMDQSMFSMRNRKIKFPKYNVIDDKIFENIKKFKILNDILIEENGVQKELDSTCQ</sequence>
<dbReference type="AlphaFoldDB" id="A0AAW6UDI0"/>
<comment type="pathway">
    <text evidence="2">Cell wall biogenesis; lipoteichoic acid biosynthesis.</text>
</comment>
<keyword evidence="3" id="KW-1003">Cell membrane</keyword>
<reference evidence="8" key="1">
    <citation type="submission" date="2023-05" db="EMBL/GenBank/DDBJ databases">
        <title>Mariniplasma microaerophilum sp. nov., a novel anaerobic mollicute isolated from terrestrial mud volcano, Taman Peninsula, Russia.</title>
        <authorList>
            <person name="Khomyakova M.A."/>
            <person name="Merkel A.Y."/>
            <person name="Slobodkin A.I."/>
        </authorList>
    </citation>
    <scope>NUCLEOTIDE SEQUENCE</scope>
    <source>
        <strain evidence="8">M4Ah</strain>
    </source>
</reference>
<dbReference type="InterPro" id="IPR050448">
    <property type="entry name" value="OpgB/LTA_synthase_biosynth"/>
</dbReference>
<organism evidence="8 9">
    <name type="scientific">Peloplasma aerotolerans</name>
    <dbReference type="NCBI Taxonomy" id="3044389"/>
    <lineage>
        <taxon>Bacteria</taxon>
        <taxon>Bacillati</taxon>
        <taxon>Mycoplasmatota</taxon>
        <taxon>Mollicutes</taxon>
        <taxon>Acholeplasmatales</taxon>
        <taxon>Acholeplasmataceae</taxon>
        <taxon>Peloplasma</taxon>
    </lineage>
</organism>
<gene>
    <name evidence="8" type="ORF">QJ521_05675</name>
</gene>
<dbReference type="PANTHER" id="PTHR47371:SF3">
    <property type="entry name" value="PHOSPHOGLYCEROL TRANSFERASE I"/>
    <property type="match status" value="1"/>
</dbReference>
<evidence type="ECO:0000256" key="4">
    <source>
        <dbReference type="ARBA" id="ARBA00022692"/>
    </source>
</evidence>
<keyword evidence="4" id="KW-0812">Transmembrane</keyword>
<keyword evidence="9" id="KW-1185">Reference proteome</keyword>
<evidence type="ECO:0000259" key="7">
    <source>
        <dbReference type="Pfam" id="PF00884"/>
    </source>
</evidence>
<evidence type="ECO:0000313" key="9">
    <source>
        <dbReference type="Proteomes" id="UP001431532"/>
    </source>
</evidence>
<comment type="subcellular location">
    <subcellularLocation>
        <location evidence="1">Cell membrane</location>
        <topology evidence="1">Multi-pass membrane protein</topology>
    </subcellularLocation>
</comment>
<dbReference type="GO" id="GO:0005886">
    <property type="term" value="C:plasma membrane"/>
    <property type="evidence" value="ECO:0007669"/>
    <property type="project" value="UniProtKB-SubCell"/>
</dbReference>
<dbReference type="Gene3D" id="3.40.720.10">
    <property type="entry name" value="Alkaline Phosphatase, subunit A"/>
    <property type="match status" value="1"/>
</dbReference>
<feature type="domain" description="Sulfatase N-terminal" evidence="7">
    <location>
        <begin position="107"/>
        <end position="436"/>
    </location>
</feature>
<name>A0AAW6UDI0_9MOLU</name>
<accession>A0AAW6UDI0</accession>
<comment type="caution">
    <text evidence="8">The sequence shown here is derived from an EMBL/GenBank/DDBJ whole genome shotgun (WGS) entry which is preliminary data.</text>
</comment>
<evidence type="ECO:0000256" key="6">
    <source>
        <dbReference type="ARBA" id="ARBA00023136"/>
    </source>
</evidence>
<keyword evidence="5" id="KW-1133">Transmembrane helix</keyword>
<evidence type="ECO:0000256" key="5">
    <source>
        <dbReference type="ARBA" id="ARBA00022989"/>
    </source>
</evidence>
<keyword evidence="6" id="KW-0472">Membrane</keyword>
<protein>
    <submittedName>
        <fullName evidence="8">LTA synthase family protein</fullName>
    </submittedName>
</protein>
<dbReference type="Proteomes" id="UP001431532">
    <property type="component" value="Unassembled WGS sequence"/>
</dbReference>
<dbReference type="RefSeq" id="WP_282839471.1">
    <property type="nucleotide sequence ID" value="NZ_JASCXW010000016.1"/>
</dbReference>
<evidence type="ECO:0000256" key="2">
    <source>
        <dbReference type="ARBA" id="ARBA00004936"/>
    </source>
</evidence>
<evidence type="ECO:0000256" key="3">
    <source>
        <dbReference type="ARBA" id="ARBA00022475"/>
    </source>
</evidence>